<keyword evidence="3" id="KW-0732">Signal</keyword>
<proteinExistence type="inferred from homology"/>
<comment type="caution">
    <text evidence="5">The sequence shown here is derived from an EMBL/GenBank/DDBJ whole genome shotgun (WGS) entry which is preliminary data.</text>
</comment>
<evidence type="ECO:0000256" key="1">
    <source>
        <dbReference type="ARBA" id="ARBA00004196"/>
    </source>
</evidence>
<sequence length="308" mass="34748">MFFVISLANASEKKLVYIVSDIRIPFWEIMSKGVKNKAKKFSYDVEVYSSSNSAKIELQNTIKAIKKNVDGIIVSPTNSSACVTILKLAKEAKIPVIILDIGTDSGEYISYISSDNKKGAYNIGKVLVKKMQELGYENGSVAIVAIPQKRLNGQQRTRGFLKALNEAGIKGADLKQQITWTQEETYSYTKEFILKYPNLRAVWLQGSDRYQGALDAINELDKQKEVLLITFDAEPEFIKLIQDETLVGSAMQQPFLMGQEAVNQFYNYFNNKKVKKNIQMPILAISKDNIEDNLLIIKRNVLGIKELK</sequence>
<dbReference type="InterPro" id="IPR025997">
    <property type="entry name" value="SBP_2_dom"/>
</dbReference>
<dbReference type="Proteomes" id="UP000233248">
    <property type="component" value="Unassembled WGS sequence"/>
</dbReference>
<dbReference type="Pfam" id="PF13407">
    <property type="entry name" value="Peripla_BP_4"/>
    <property type="match status" value="1"/>
</dbReference>
<protein>
    <submittedName>
        <fullName evidence="5">Sugar ABC transporter substrate-binding protein</fullName>
    </submittedName>
</protein>
<accession>A0A2N1J646</accession>
<dbReference type="GO" id="GO:0030246">
    <property type="term" value="F:carbohydrate binding"/>
    <property type="evidence" value="ECO:0007669"/>
    <property type="project" value="UniProtKB-ARBA"/>
</dbReference>
<dbReference type="AlphaFoldDB" id="A0A2N1J646"/>
<dbReference type="GO" id="GO:0030313">
    <property type="term" value="C:cell envelope"/>
    <property type="evidence" value="ECO:0007669"/>
    <property type="project" value="UniProtKB-SubCell"/>
</dbReference>
<dbReference type="Gene3D" id="3.40.50.2300">
    <property type="match status" value="2"/>
</dbReference>
<evidence type="ECO:0000256" key="3">
    <source>
        <dbReference type="ARBA" id="ARBA00022729"/>
    </source>
</evidence>
<comment type="subcellular location">
    <subcellularLocation>
        <location evidence="1">Cell envelope</location>
    </subcellularLocation>
</comment>
<name>A0A2N1J646_9BACT</name>
<gene>
    <name evidence="5" type="ORF">CP960_01280</name>
</gene>
<organism evidence="5 6">
    <name type="scientific">Malaciobacter halophilus</name>
    <dbReference type="NCBI Taxonomy" id="197482"/>
    <lineage>
        <taxon>Bacteria</taxon>
        <taxon>Pseudomonadati</taxon>
        <taxon>Campylobacterota</taxon>
        <taxon>Epsilonproteobacteria</taxon>
        <taxon>Campylobacterales</taxon>
        <taxon>Arcobacteraceae</taxon>
        <taxon>Malaciobacter</taxon>
    </lineage>
</organism>
<dbReference type="PANTHER" id="PTHR46847:SF1">
    <property type="entry name" value="D-ALLOSE-BINDING PERIPLASMIC PROTEIN-RELATED"/>
    <property type="match status" value="1"/>
</dbReference>
<reference evidence="5 6" key="1">
    <citation type="submission" date="2017-09" db="EMBL/GenBank/DDBJ databases">
        <title>Genomics of the genus Arcobacter.</title>
        <authorList>
            <person name="Perez-Cataluna A."/>
            <person name="Figueras M.J."/>
            <person name="Salas-Masso N."/>
        </authorList>
    </citation>
    <scope>NUCLEOTIDE SEQUENCE [LARGE SCALE GENOMIC DNA]</scope>
    <source>
        <strain evidence="5 6">DSM 18005</strain>
    </source>
</reference>
<keyword evidence="6" id="KW-1185">Reference proteome</keyword>
<evidence type="ECO:0000256" key="2">
    <source>
        <dbReference type="ARBA" id="ARBA00007639"/>
    </source>
</evidence>
<feature type="domain" description="Periplasmic binding protein" evidence="4">
    <location>
        <begin position="17"/>
        <end position="273"/>
    </location>
</feature>
<dbReference type="EMBL" id="NXIF01000006">
    <property type="protein sequence ID" value="PKI82030.1"/>
    <property type="molecule type" value="Genomic_DNA"/>
</dbReference>
<evidence type="ECO:0000313" key="5">
    <source>
        <dbReference type="EMBL" id="PKI82030.1"/>
    </source>
</evidence>
<dbReference type="PANTHER" id="PTHR46847">
    <property type="entry name" value="D-ALLOSE-BINDING PERIPLASMIC PROTEIN-RELATED"/>
    <property type="match status" value="1"/>
</dbReference>
<dbReference type="OrthoDB" id="9813037at2"/>
<evidence type="ECO:0000313" key="6">
    <source>
        <dbReference type="Proteomes" id="UP000233248"/>
    </source>
</evidence>
<comment type="similarity">
    <text evidence="2">Belongs to the bacterial solute-binding protein 2 family.</text>
</comment>
<evidence type="ECO:0000259" key="4">
    <source>
        <dbReference type="Pfam" id="PF13407"/>
    </source>
</evidence>
<dbReference type="SUPFAM" id="SSF53822">
    <property type="entry name" value="Periplasmic binding protein-like I"/>
    <property type="match status" value="1"/>
</dbReference>
<dbReference type="InterPro" id="IPR028082">
    <property type="entry name" value="Peripla_BP_I"/>
</dbReference>